<dbReference type="InterPro" id="IPR006073">
    <property type="entry name" value="GTP-bd"/>
</dbReference>
<dbReference type="Pfam" id="PF01926">
    <property type="entry name" value="MMR_HSR1"/>
    <property type="match status" value="1"/>
</dbReference>
<accession>A0A369K526</accession>
<keyword evidence="4" id="KW-1185">Reference proteome</keyword>
<dbReference type="PANTHER" id="PTHR10903">
    <property type="entry name" value="GTPASE, IMAP FAMILY MEMBER-RELATED"/>
    <property type="match status" value="1"/>
</dbReference>
<name>A0A369K526_HYPMA</name>
<comment type="caution">
    <text evidence="3">The sequence shown here is derived from an EMBL/GenBank/DDBJ whole genome shotgun (WGS) entry which is preliminary data.</text>
</comment>
<feature type="region of interest" description="Disordered" evidence="1">
    <location>
        <begin position="278"/>
        <end position="394"/>
    </location>
</feature>
<sequence>MVLENPPEYSHDSAVTIAVMGVTGSGKSTFINLVSGSALKVSDGLASCTQEVQKATPFTLDGRTVQLLDTPGFDDTNRIDADILKTIASFLEKEFKDKRRLLHGVIYLHRISDTRVGGAARRSFRLLQNLCGDESLKNIVITTTMWEKTREARGVAREEELRTDDRFFKHALDKDAKMSRHNNTLKSAQDIIRDIFANHPIPLRIQVELVEDRKHIAHTKAGKEVENELEELKRNLTEEVEKLREDLREIKQSQSEVAALQKELVKSKHELDRAEEQLEKLKDGLVPVKPRGGKEEDSHEEGRPGGGEEEGSHEEAAKGNGGPTTGNDENVSIGPGGGEEEGSHEEAAKGNGGPTTRNDEDAPIGPGGGEEEGSHEEAAKGNGGQPRGMMKMLL</sequence>
<organism evidence="3 4">
    <name type="scientific">Hypsizygus marmoreus</name>
    <name type="common">White beech mushroom</name>
    <name type="synonym">Agaricus marmoreus</name>
    <dbReference type="NCBI Taxonomy" id="39966"/>
    <lineage>
        <taxon>Eukaryota</taxon>
        <taxon>Fungi</taxon>
        <taxon>Dikarya</taxon>
        <taxon>Basidiomycota</taxon>
        <taxon>Agaricomycotina</taxon>
        <taxon>Agaricomycetes</taxon>
        <taxon>Agaricomycetidae</taxon>
        <taxon>Agaricales</taxon>
        <taxon>Tricholomatineae</taxon>
        <taxon>Lyophyllaceae</taxon>
        <taxon>Hypsizygus</taxon>
    </lineage>
</organism>
<reference evidence="3" key="1">
    <citation type="submission" date="2018-04" db="EMBL/GenBank/DDBJ databases">
        <title>Whole genome sequencing of Hypsizygus marmoreus.</title>
        <authorList>
            <person name="Choi I.-G."/>
            <person name="Min B."/>
            <person name="Kim J.-G."/>
            <person name="Kim S."/>
            <person name="Oh Y.-L."/>
            <person name="Kong W.-S."/>
            <person name="Park H."/>
            <person name="Jeong J."/>
            <person name="Song E.-S."/>
        </authorList>
    </citation>
    <scope>NUCLEOTIDE SEQUENCE [LARGE SCALE GENOMIC DNA]</scope>
    <source>
        <strain evidence="3">51987-8</strain>
    </source>
</reference>
<evidence type="ECO:0000259" key="2">
    <source>
        <dbReference type="Pfam" id="PF01926"/>
    </source>
</evidence>
<feature type="domain" description="G" evidence="2">
    <location>
        <begin position="16"/>
        <end position="83"/>
    </location>
</feature>
<dbReference type="InterPro" id="IPR045058">
    <property type="entry name" value="GIMA/IAN/Toc"/>
</dbReference>
<dbReference type="GO" id="GO:0005525">
    <property type="term" value="F:GTP binding"/>
    <property type="evidence" value="ECO:0007669"/>
    <property type="project" value="InterPro"/>
</dbReference>
<evidence type="ECO:0000313" key="3">
    <source>
        <dbReference type="EMBL" id="RDB29739.1"/>
    </source>
</evidence>
<dbReference type="InterPro" id="IPR027417">
    <property type="entry name" value="P-loop_NTPase"/>
</dbReference>
<proteinExistence type="predicted"/>
<gene>
    <name evidence="3" type="primary">IAN7</name>
    <name evidence="3" type="ORF">Hypma_013814</name>
</gene>
<dbReference type="OrthoDB" id="8954335at2759"/>
<dbReference type="Gene3D" id="3.40.50.300">
    <property type="entry name" value="P-loop containing nucleotide triphosphate hydrolases"/>
    <property type="match status" value="1"/>
</dbReference>
<dbReference type="InParanoid" id="A0A369K526"/>
<dbReference type="Proteomes" id="UP000076154">
    <property type="component" value="Unassembled WGS sequence"/>
</dbReference>
<evidence type="ECO:0000256" key="1">
    <source>
        <dbReference type="SAM" id="MobiDB-lite"/>
    </source>
</evidence>
<dbReference type="EMBL" id="LUEZ02000009">
    <property type="protein sequence ID" value="RDB29739.1"/>
    <property type="molecule type" value="Genomic_DNA"/>
</dbReference>
<protein>
    <submittedName>
        <fullName evidence="3">Immune-associated nucleotide-binding protein 7</fullName>
    </submittedName>
</protein>
<evidence type="ECO:0000313" key="4">
    <source>
        <dbReference type="Proteomes" id="UP000076154"/>
    </source>
</evidence>
<dbReference type="PANTHER" id="PTHR10903:SF184">
    <property type="entry name" value="GTP-BINDING PROTEIN A"/>
    <property type="match status" value="1"/>
</dbReference>
<feature type="compositionally biased region" description="Basic and acidic residues" evidence="1">
    <location>
        <begin position="292"/>
        <end position="303"/>
    </location>
</feature>
<dbReference type="SUPFAM" id="SSF52540">
    <property type="entry name" value="P-loop containing nucleoside triphosphate hydrolases"/>
    <property type="match status" value="1"/>
</dbReference>
<dbReference type="AlphaFoldDB" id="A0A369K526"/>